<dbReference type="HAMAP" id="MF_00222">
    <property type="entry name" value="Shikimate_DH_AroE"/>
    <property type="match status" value="1"/>
</dbReference>
<evidence type="ECO:0000313" key="12">
    <source>
        <dbReference type="EMBL" id="HHE55742.1"/>
    </source>
</evidence>
<keyword evidence="4 8" id="KW-0521">NADP</keyword>
<dbReference type="GO" id="GO:0019632">
    <property type="term" value="P:shikimate metabolic process"/>
    <property type="evidence" value="ECO:0007669"/>
    <property type="project" value="InterPro"/>
</dbReference>
<dbReference type="GO" id="GO:0009423">
    <property type="term" value="P:chorismate biosynthetic process"/>
    <property type="evidence" value="ECO:0007669"/>
    <property type="project" value="UniProtKB-UniRule"/>
</dbReference>
<evidence type="ECO:0000259" key="11">
    <source>
        <dbReference type="Pfam" id="PF18317"/>
    </source>
</evidence>
<sequence>MEQKRFAIIGFPLKHSFSPFIHNRAFHDLKLNSRYEKIEITPQNFEKDILSLKKSSLAGFNVTIPFKEKILPFVDSLSAEAQKIGAVNTIKAVEGRWHGFNTDWLGFLKPIEREAEHIKSCLLLGAGGGARGVLFALLQFPAIQTILIANRTKQRADELKEGIGFNKSTQITTISLEELVALAKPFDLIVNTTSVGMTGHQADSLINPEHFAHSNTIVYDLVYNPLKTVLLQQAETLGLKTINGLPMLIYQAEAAFKIWTGLSYPSQTIQFLLDELPRKIS</sequence>
<evidence type="ECO:0000256" key="1">
    <source>
        <dbReference type="ARBA" id="ARBA00004871"/>
    </source>
</evidence>
<dbReference type="GO" id="GO:0005829">
    <property type="term" value="C:cytosol"/>
    <property type="evidence" value="ECO:0007669"/>
    <property type="project" value="TreeGrafter"/>
</dbReference>
<comment type="catalytic activity">
    <reaction evidence="7 8">
        <text>shikimate + NADP(+) = 3-dehydroshikimate + NADPH + H(+)</text>
        <dbReference type="Rhea" id="RHEA:17737"/>
        <dbReference type="ChEBI" id="CHEBI:15378"/>
        <dbReference type="ChEBI" id="CHEBI:16630"/>
        <dbReference type="ChEBI" id="CHEBI:36208"/>
        <dbReference type="ChEBI" id="CHEBI:57783"/>
        <dbReference type="ChEBI" id="CHEBI:58349"/>
        <dbReference type="EC" id="1.1.1.25"/>
    </reaction>
</comment>
<dbReference type="SUPFAM" id="SSF53223">
    <property type="entry name" value="Aminoacid dehydrogenase-like, N-terminal domain"/>
    <property type="match status" value="1"/>
</dbReference>
<gene>
    <name evidence="8 12" type="primary">aroE</name>
    <name evidence="12" type="ORF">ENL21_08160</name>
</gene>
<feature type="binding site" evidence="8">
    <location>
        <position position="63"/>
    </location>
    <ligand>
        <name>shikimate</name>
        <dbReference type="ChEBI" id="CHEBI:36208"/>
    </ligand>
</feature>
<dbReference type="Pfam" id="PF08501">
    <property type="entry name" value="Shikimate_dh_N"/>
    <property type="match status" value="1"/>
</dbReference>
<name>A0A7V5H546_CALAY</name>
<evidence type="ECO:0000256" key="6">
    <source>
        <dbReference type="ARBA" id="ARBA00023141"/>
    </source>
</evidence>
<feature type="binding site" evidence="8">
    <location>
        <position position="244"/>
    </location>
    <ligand>
        <name>NADP(+)</name>
        <dbReference type="ChEBI" id="CHEBI:58349"/>
    </ligand>
</feature>
<dbReference type="InterPro" id="IPR013708">
    <property type="entry name" value="Shikimate_DH-bd_N"/>
</dbReference>
<evidence type="ECO:0000256" key="4">
    <source>
        <dbReference type="ARBA" id="ARBA00022857"/>
    </source>
</evidence>
<dbReference type="NCBIfam" id="TIGR00507">
    <property type="entry name" value="aroE"/>
    <property type="match status" value="1"/>
</dbReference>
<dbReference type="AlphaFoldDB" id="A0A7V5H546"/>
<dbReference type="PANTHER" id="PTHR21089:SF1">
    <property type="entry name" value="BIFUNCTIONAL 3-DEHYDROQUINATE DEHYDRATASE_SHIKIMATE DEHYDROGENASE, CHLOROPLASTIC"/>
    <property type="match status" value="1"/>
</dbReference>
<keyword evidence="3 8" id="KW-0028">Amino-acid biosynthesis</keyword>
<keyword evidence="5 8" id="KW-0560">Oxidoreductase</keyword>
<keyword evidence="6 8" id="KW-0057">Aromatic amino acid biosynthesis</keyword>
<dbReference type="GO" id="GO:0008652">
    <property type="term" value="P:amino acid biosynthetic process"/>
    <property type="evidence" value="ECO:0007669"/>
    <property type="project" value="UniProtKB-KW"/>
</dbReference>
<dbReference type="InterPro" id="IPR022893">
    <property type="entry name" value="Shikimate_DH_fam"/>
</dbReference>
<feature type="domain" description="Shikimate dehydrogenase substrate binding N-terminal" evidence="10">
    <location>
        <begin position="8"/>
        <end position="90"/>
    </location>
</feature>
<dbReference type="Gene3D" id="3.40.50.10860">
    <property type="entry name" value="Leucine Dehydrogenase, chain A, domain 1"/>
    <property type="match status" value="1"/>
</dbReference>
<feature type="binding site" evidence="8">
    <location>
        <begin position="150"/>
        <end position="155"/>
    </location>
    <ligand>
        <name>NADP(+)</name>
        <dbReference type="ChEBI" id="CHEBI:58349"/>
    </ligand>
</feature>
<feature type="binding site" evidence="8">
    <location>
        <position position="88"/>
    </location>
    <ligand>
        <name>shikimate</name>
        <dbReference type="ChEBI" id="CHEBI:36208"/>
    </ligand>
</feature>
<dbReference type="GO" id="GO:0004764">
    <property type="term" value="F:shikimate 3-dehydrogenase (NADP+) activity"/>
    <property type="evidence" value="ECO:0007669"/>
    <property type="project" value="UniProtKB-UniRule"/>
</dbReference>
<protein>
    <recommendedName>
        <fullName evidence="2 8">Shikimate dehydrogenase (NADP(+))</fullName>
        <shortName evidence="8">SDH</shortName>
        <ecNumber evidence="2 8">1.1.1.25</ecNumber>
    </recommendedName>
</protein>
<organism evidence="12">
    <name type="scientific">Caldithrix abyssi</name>
    <dbReference type="NCBI Taxonomy" id="187145"/>
    <lineage>
        <taxon>Bacteria</taxon>
        <taxon>Pseudomonadati</taxon>
        <taxon>Calditrichota</taxon>
        <taxon>Calditrichia</taxon>
        <taxon>Calditrichales</taxon>
        <taxon>Calditrichaceae</taxon>
        <taxon>Caldithrix</taxon>
    </lineage>
</organism>
<accession>A0A7V5H546</accession>
<feature type="domain" description="SDH C-terminal" evidence="11">
    <location>
        <begin position="244"/>
        <end position="262"/>
    </location>
</feature>
<evidence type="ECO:0000259" key="10">
    <source>
        <dbReference type="Pfam" id="PF08501"/>
    </source>
</evidence>
<evidence type="ECO:0000259" key="9">
    <source>
        <dbReference type="Pfam" id="PF01488"/>
    </source>
</evidence>
<dbReference type="Pfam" id="PF01488">
    <property type="entry name" value="Shikimate_DH"/>
    <property type="match status" value="1"/>
</dbReference>
<dbReference type="Pfam" id="PF18317">
    <property type="entry name" value="SDH_C"/>
    <property type="match status" value="1"/>
</dbReference>
<dbReference type="Proteomes" id="UP000886111">
    <property type="component" value="Unassembled WGS sequence"/>
</dbReference>
<comment type="subunit">
    <text evidence="8">Homodimer.</text>
</comment>
<comment type="caution">
    <text evidence="12">The sequence shown here is derived from an EMBL/GenBank/DDBJ whole genome shotgun (WGS) entry which is preliminary data.</text>
</comment>
<dbReference type="InterPro" id="IPR011342">
    <property type="entry name" value="Shikimate_DH"/>
</dbReference>
<dbReference type="UniPathway" id="UPA00053">
    <property type="reaction ID" value="UER00087"/>
</dbReference>
<evidence type="ECO:0000256" key="3">
    <source>
        <dbReference type="ARBA" id="ARBA00022605"/>
    </source>
</evidence>
<feature type="active site" description="Proton acceptor" evidence="8">
    <location>
        <position position="67"/>
    </location>
</feature>
<evidence type="ECO:0000256" key="8">
    <source>
        <dbReference type="HAMAP-Rule" id="MF_00222"/>
    </source>
</evidence>
<dbReference type="SUPFAM" id="SSF51735">
    <property type="entry name" value="NAD(P)-binding Rossmann-fold domains"/>
    <property type="match status" value="1"/>
</dbReference>
<dbReference type="CDD" id="cd01065">
    <property type="entry name" value="NAD_bind_Shikimate_DH"/>
    <property type="match status" value="1"/>
</dbReference>
<reference evidence="12" key="1">
    <citation type="journal article" date="2020" name="mSystems">
        <title>Genome- and Community-Level Interaction Insights into Carbon Utilization and Element Cycling Functions of Hydrothermarchaeota in Hydrothermal Sediment.</title>
        <authorList>
            <person name="Zhou Z."/>
            <person name="Liu Y."/>
            <person name="Xu W."/>
            <person name="Pan J."/>
            <person name="Luo Z.H."/>
            <person name="Li M."/>
        </authorList>
    </citation>
    <scope>NUCLEOTIDE SEQUENCE [LARGE SCALE GENOMIC DNA]</scope>
    <source>
        <strain evidence="12">HyVt-76</strain>
    </source>
</reference>
<dbReference type="EC" id="1.1.1.25" evidence="2 8"/>
<dbReference type="InterPro" id="IPR046346">
    <property type="entry name" value="Aminoacid_DH-like_N_sf"/>
</dbReference>
<dbReference type="EMBL" id="DRTD01000602">
    <property type="protein sequence ID" value="HHE55742.1"/>
    <property type="molecule type" value="Genomic_DNA"/>
</dbReference>
<evidence type="ECO:0000256" key="2">
    <source>
        <dbReference type="ARBA" id="ARBA00012962"/>
    </source>
</evidence>
<proteinExistence type="inferred from homology"/>
<comment type="pathway">
    <text evidence="1 8">Metabolic intermediate biosynthesis; chorismate biosynthesis; chorismate from D-erythrose 4-phosphate and phosphoenolpyruvate: step 4/7.</text>
</comment>
<dbReference type="Gene3D" id="3.40.50.720">
    <property type="entry name" value="NAD(P)-binding Rossmann-like Domain"/>
    <property type="match status" value="1"/>
</dbReference>
<dbReference type="GO" id="GO:0050661">
    <property type="term" value="F:NADP binding"/>
    <property type="evidence" value="ECO:0007669"/>
    <property type="project" value="InterPro"/>
</dbReference>
<dbReference type="InterPro" id="IPR041121">
    <property type="entry name" value="SDH_C"/>
</dbReference>
<dbReference type="PANTHER" id="PTHR21089">
    <property type="entry name" value="SHIKIMATE DEHYDROGENASE"/>
    <property type="match status" value="1"/>
</dbReference>
<feature type="binding site" evidence="8">
    <location>
        <position position="251"/>
    </location>
    <ligand>
        <name>shikimate</name>
        <dbReference type="ChEBI" id="CHEBI:36208"/>
    </ligand>
</feature>
<feature type="binding site" evidence="8">
    <location>
        <position position="223"/>
    </location>
    <ligand>
        <name>shikimate</name>
        <dbReference type="ChEBI" id="CHEBI:36208"/>
    </ligand>
</feature>
<feature type="binding site" evidence="8">
    <location>
        <position position="103"/>
    </location>
    <ligand>
        <name>shikimate</name>
        <dbReference type="ChEBI" id="CHEBI:36208"/>
    </ligand>
</feature>
<dbReference type="InterPro" id="IPR006151">
    <property type="entry name" value="Shikm_DH/Glu-tRNA_Rdtase"/>
</dbReference>
<feature type="binding site" evidence="8">
    <location>
        <position position="221"/>
    </location>
    <ligand>
        <name>NADP(+)</name>
        <dbReference type="ChEBI" id="CHEBI:58349"/>
    </ligand>
</feature>
<feature type="domain" description="Quinate/shikimate 5-dehydrogenase/glutamyl-tRNA reductase" evidence="9">
    <location>
        <begin position="119"/>
        <end position="194"/>
    </location>
</feature>
<feature type="binding site" evidence="8">
    <location>
        <begin position="16"/>
        <end position="18"/>
    </location>
    <ligand>
        <name>shikimate</name>
        <dbReference type="ChEBI" id="CHEBI:36208"/>
    </ligand>
</feature>
<dbReference type="GO" id="GO:0009073">
    <property type="term" value="P:aromatic amino acid family biosynthetic process"/>
    <property type="evidence" value="ECO:0007669"/>
    <property type="project" value="UniProtKB-KW"/>
</dbReference>
<comment type="caution">
    <text evidence="8">Lacks conserved residue(s) required for the propagation of feature annotation.</text>
</comment>
<evidence type="ECO:0000256" key="7">
    <source>
        <dbReference type="ARBA" id="ARBA00049442"/>
    </source>
</evidence>
<dbReference type="InterPro" id="IPR036291">
    <property type="entry name" value="NAD(P)-bd_dom_sf"/>
</dbReference>
<comment type="function">
    <text evidence="8">Involved in the biosynthesis of the chorismate, which leads to the biosynthesis of aromatic amino acids. Catalyzes the reversible NADPH linked reduction of 3-dehydroshikimate (DHSA) to yield shikimate (SA).</text>
</comment>
<evidence type="ECO:0000256" key="5">
    <source>
        <dbReference type="ARBA" id="ARBA00023002"/>
    </source>
</evidence>
<comment type="similarity">
    <text evidence="8">Belongs to the shikimate dehydrogenase family.</text>
</comment>